<dbReference type="EMBL" id="FOYZ01000032">
    <property type="protein sequence ID" value="SFS09573.1"/>
    <property type="molecule type" value="Genomic_DNA"/>
</dbReference>
<dbReference type="Proteomes" id="UP000199659">
    <property type="component" value="Unassembled WGS sequence"/>
</dbReference>
<dbReference type="STRING" id="37658.SAMN05661086_03743"/>
<protein>
    <submittedName>
        <fullName evidence="1">Uncharacterized protein</fullName>
    </submittedName>
</protein>
<dbReference type="RefSeq" id="WP_092564447.1">
    <property type="nucleotide sequence ID" value="NZ_FOYZ01000032.1"/>
</dbReference>
<evidence type="ECO:0000313" key="2">
    <source>
        <dbReference type="Proteomes" id="UP000199659"/>
    </source>
</evidence>
<gene>
    <name evidence="1" type="ORF">SAMN05661086_03743</name>
</gene>
<reference evidence="1 2" key="1">
    <citation type="submission" date="2016-10" db="EMBL/GenBank/DDBJ databases">
        <authorList>
            <person name="de Groot N.N."/>
        </authorList>
    </citation>
    <scope>NUCLEOTIDE SEQUENCE [LARGE SCALE GENOMIC DNA]</scope>
    <source>
        <strain evidence="1 2">743A</strain>
    </source>
</reference>
<accession>A0A1I6M1N4</accession>
<dbReference type="AlphaFoldDB" id="A0A1I6M1N4"/>
<dbReference type="OrthoDB" id="1666833at2"/>
<proteinExistence type="predicted"/>
<evidence type="ECO:0000313" key="1">
    <source>
        <dbReference type="EMBL" id="SFS09573.1"/>
    </source>
</evidence>
<sequence length="77" mass="9071">MEPYESLANAIIVQAVKDYREALQRLGRHPEKNDYKAEVNSLERFFCSGWYQMLTDLDGTILMRKIREKLEVPAYDC</sequence>
<organism evidence="1 2">
    <name type="scientific">Anaeromicropila populeti</name>
    <dbReference type="NCBI Taxonomy" id="37658"/>
    <lineage>
        <taxon>Bacteria</taxon>
        <taxon>Bacillati</taxon>
        <taxon>Bacillota</taxon>
        <taxon>Clostridia</taxon>
        <taxon>Lachnospirales</taxon>
        <taxon>Lachnospiraceae</taxon>
        <taxon>Anaeromicropila</taxon>
    </lineage>
</organism>
<keyword evidence="2" id="KW-1185">Reference proteome</keyword>
<name>A0A1I6M1N4_9FIRM</name>